<dbReference type="Proteomes" id="UP000001901">
    <property type="component" value="Chromosome"/>
</dbReference>
<dbReference type="HOGENOM" id="CLU_656578_0_0_2"/>
<reference evidence="3 4" key="1">
    <citation type="journal article" date="2010" name="Stand. Genomic Sci.">
        <title>Complete genome sequence of Archaeoglobus profundus type strain (AV18).</title>
        <authorList>
            <person name="von Jan M."/>
            <person name="Lapidus A."/>
            <person name="Del Rio T.G."/>
            <person name="Copeland A."/>
            <person name="Tice H."/>
            <person name="Cheng J.F."/>
            <person name="Lucas S."/>
            <person name="Chen F."/>
            <person name="Nolan M."/>
            <person name="Goodwin L."/>
            <person name="Han C."/>
            <person name="Pitluck S."/>
            <person name="Liolios K."/>
            <person name="Ivanova N."/>
            <person name="Mavromatis K."/>
            <person name="Ovchinnikova G."/>
            <person name="Chertkov O."/>
            <person name="Pati A."/>
            <person name="Chen A."/>
            <person name="Palaniappan K."/>
            <person name="Land M."/>
            <person name="Hauser L."/>
            <person name="Chang Y.J."/>
            <person name="Jeffries C.D."/>
            <person name="Saunders E."/>
            <person name="Brettin T."/>
            <person name="Detter J.C."/>
            <person name="Chain P."/>
            <person name="Eichinger K."/>
            <person name="Huber H."/>
            <person name="Spring S."/>
            <person name="Rohde M."/>
            <person name="Goker M."/>
            <person name="Wirth R."/>
            <person name="Woyke T."/>
            <person name="Bristow J."/>
            <person name="Eisen J.A."/>
            <person name="Markowitz V."/>
            <person name="Hugenholtz P."/>
            <person name="Kyrpides N.C."/>
            <person name="Klenk H.P."/>
        </authorList>
    </citation>
    <scope>NUCLEOTIDE SEQUENCE [LARGE SCALE GENOMIC DNA]</scope>
    <source>
        <strain evidence="4">DSM 5631 / JCM 9629 / NBRC 100127 / Av18</strain>
    </source>
</reference>
<evidence type="ECO:0000313" key="3">
    <source>
        <dbReference type="EMBL" id="ADB58465.1"/>
    </source>
</evidence>
<dbReference type="STRING" id="572546.Arcpr_1417"/>
<protein>
    <submittedName>
        <fullName evidence="3">Uncharacterized protein</fullName>
    </submittedName>
</protein>
<dbReference type="RefSeq" id="WP_012940801.1">
    <property type="nucleotide sequence ID" value="NC_013741.1"/>
</dbReference>
<feature type="coiled-coil region" evidence="1">
    <location>
        <begin position="319"/>
        <end position="346"/>
    </location>
</feature>
<dbReference type="PaxDb" id="572546-Arcpr_1417"/>
<evidence type="ECO:0000256" key="1">
    <source>
        <dbReference type="SAM" id="Coils"/>
    </source>
</evidence>
<accession>D2REC1</accession>
<evidence type="ECO:0000313" key="4">
    <source>
        <dbReference type="Proteomes" id="UP000001901"/>
    </source>
</evidence>
<dbReference type="eggNOG" id="arCOG03888">
    <property type="taxonomic scope" value="Archaea"/>
</dbReference>
<dbReference type="KEGG" id="apo:Arcpr_1417"/>
<evidence type="ECO:0000256" key="2">
    <source>
        <dbReference type="SAM" id="Phobius"/>
    </source>
</evidence>
<dbReference type="AlphaFoldDB" id="D2REC1"/>
<keyword evidence="4" id="KW-1185">Reference proteome</keyword>
<keyword evidence="1" id="KW-0175">Coiled coil</keyword>
<keyword evidence="2" id="KW-1133">Transmembrane helix</keyword>
<sequence length="417" mass="46967">MFKRFFIFLATLLIFAVPVLGAETLTKDNFAEPEIKVNNKTYVPNETTLVLNENEYVWISYIIEPKTDDDATKIDERNYDISTELSDASMKYRIVFKNGASISKSGFTISVPDADDLDGVDMIEINLTGYTPTIDVRLKEITALKIRVQDGGYILPAVIIYVKDDGKFTADLENAKSKYNELKDFLANYMGKADVTTLRNYLDMVGDNLTLAEENLNEKDYINANKRLSNAEFWLEKAEEEKVAVEAKYLFSLADKRIKDIGENINKIDVYIEEIEKKELVNTSVLIDYKTRYSSLKSVFDDITTDLAVANGYISAGSYEDAKAKLENILSKLDEIESEVNGLLSELSSLVTVITTTTQESSEGSPQIELPEIELPKIDWKIVGFYGGIVAGAIVVVALAVIGLKKYMKRRRWDELK</sequence>
<dbReference type="OrthoDB" id="383355at2157"/>
<feature type="transmembrane region" description="Helical" evidence="2">
    <location>
        <begin position="383"/>
        <end position="404"/>
    </location>
</feature>
<gene>
    <name evidence="3" type="ordered locus">Arcpr_1417</name>
</gene>
<keyword evidence="2" id="KW-0472">Membrane</keyword>
<proteinExistence type="predicted"/>
<keyword evidence="2" id="KW-0812">Transmembrane</keyword>
<dbReference type="GeneID" id="8740105"/>
<name>D2REC1_ARCPA</name>
<dbReference type="EMBL" id="CP001857">
    <property type="protein sequence ID" value="ADB58465.1"/>
    <property type="molecule type" value="Genomic_DNA"/>
</dbReference>
<organism evidence="3 4">
    <name type="scientific">Archaeoglobus profundus (strain DSM 5631 / JCM 9629 / NBRC 100127 / Av18)</name>
    <dbReference type="NCBI Taxonomy" id="572546"/>
    <lineage>
        <taxon>Archaea</taxon>
        <taxon>Methanobacteriati</taxon>
        <taxon>Methanobacteriota</taxon>
        <taxon>Archaeoglobi</taxon>
        <taxon>Archaeoglobales</taxon>
        <taxon>Archaeoglobaceae</taxon>
        <taxon>Archaeoglobus</taxon>
    </lineage>
</organism>